<feature type="domain" description="HpcH/HpaI aldolase/citrate lyase" evidence="5">
    <location>
        <begin position="150"/>
        <end position="353"/>
    </location>
</feature>
<protein>
    <recommendedName>
        <fullName evidence="5">HpcH/HpaI aldolase/citrate lyase domain-containing protein</fullName>
    </recommendedName>
</protein>
<comment type="cofactor">
    <cofactor evidence="1">
        <name>Mg(2+)</name>
        <dbReference type="ChEBI" id="CHEBI:18420"/>
    </cofactor>
</comment>
<dbReference type="STRING" id="645134.A0A0L0HUS1"/>
<feature type="repeat" description="TPR" evidence="4">
    <location>
        <begin position="71"/>
        <end position="104"/>
    </location>
</feature>
<sequence length="418" mass="46722">MASVEEKLGRGKEEKEKGNVEFKNGNLVQALRCYHQAVLYLTGLDNSSMSSIVPGKSLEENVKKDIADTLKACYSNMAACYLKQSKYEKVFDVCDKVIKIDPQNAKAYFRRGQSHHKLNNLEKARTDLYRAAELAPQDAGIRAELNSVDARARSHADSIIYDLEDSVPVNRKGTARQLVFQALEQHDVGKSEKTVRINAVGSGLEVDDLSVVLRSKYVDALVVPKVQSAKELEFVSRMIDSIAPESSRANIRILACIESALGIMNIREIAQADPRIDGLVFAAEDYAADTGLIRTPSRQEFLYARQRVATAASAFGLQAIDMVCVDYQNVDILEEECREGREWGFTGKQAIHPKQLETIQRIYSPSEKDIERATKIVEGYQEHMKKGIGAFNLDGKMIDMPVVKWAERLLAKANMMKQ</sequence>
<accession>A0A0L0HUS1</accession>
<keyword evidence="7" id="KW-1185">Reference proteome</keyword>
<evidence type="ECO:0000256" key="3">
    <source>
        <dbReference type="ARBA" id="ARBA00022842"/>
    </source>
</evidence>
<dbReference type="PANTHER" id="PTHR32308:SF0">
    <property type="entry name" value="HPCH_HPAI ALDOLASE_CITRATE LYASE DOMAIN-CONTAINING PROTEIN"/>
    <property type="match status" value="1"/>
</dbReference>
<dbReference type="OMA" id="AWLFCPA"/>
<keyword evidence="4" id="KW-0802">TPR repeat</keyword>
<dbReference type="Proteomes" id="UP000053201">
    <property type="component" value="Unassembled WGS sequence"/>
</dbReference>
<dbReference type="SUPFAM" id="SSF48452">
    <property type="entry name" value="TPR-like"/>
    <property type="match status" value="1"/>
</dbReference>
<dbReference type="Gene3D" id="1.25.40.10">
    <property type="entry name" value="Tetratricopeptide repeat domain"/>
    <property type="match status" value="1"/>
</dbReference>
<dbReference type="AlphaFoldDB" id="A0A0L0HUS1"/>
<dbReference type="InterPro" id="IPR015813">
    <property type="entry name" value="Pyrv/PenolPyrv_kinase-like_dom"/>
</dbReference>
<organism evidence="6 7">
    <name type="scientific">Spizellomyces punctatus (strain DAOM BR117)</name>
    <dbReference type="NCBI Taxonomy" id="645134"/>
    <lineage>
        <taxon>Eukaryota</taxon>
        <taxon>Fungi</taxon>
        <taxon>Fungi incertae sedis</taxon>
        <taxon>Chytridiomycota</taxon>
        <taxon>Chytridiomycota incertae sedis</taxon>
        <taxon>Chytridiomycetes</taxon>
        <taxon>Spizellomycetales</taxon>
        <taxon>Spizellomycetaceae</taxon>
        <taxon>Spizellomyces</taxon>
    </lineage>
</organism>
<dbReference type="VEuPathDB" id="FungiDB:SPPG_00756"/>
<dbReference type="PANTHER" id="PTHR32308">
    <property type="entry name" value="LYASE BETA SUBUNIT, PUTATIVE (AFU_ORTHOLOGUE AFUA_4G13030)-RELATED"/>
    <property type="match status" value="1"/>
</dbReference>
<dbReference type="SMART" id="SM00028">
    <property type="entry name" value="TPR"/>
    <property type="match status" value="3"/>
</dbReference>
<dbReference type="Pfam" id="PF03328">
    <property type="entry name" value="HpcH_HpaI"/>
    <property type="match status" value="1"/>
</dbReference>
<dbReference type="InterPro" id="IPR019734">
    <property type="entry name" value="TPR_rpt"/>
</dbReference>
<evidence type="ECO:0000256" key="1">
    <source>
        <dbReference type="ARBA" id="ARBA00001946"/>
    </source>
</evidence>
<dbReference type="eggNOG" id="KOG0543">
    <property type="taxonomic scope" value="Eukaryota"/>
</dbReference>
<keyword evidence="3" id="KW-0460">Magnesium</keyword>
<keyword evidence="2" id="KW-0479">Metal-binding</keyword>
<reference evidence="6 7" key="1">
    <citation type="submission" date="2009-08" db="EMBL/GenBank/DDBJ databases">
        <title>The Genome Sequence of Spizellomyces punctatus strain DAOM BR117.</title>
        <authorList>
            <consortium name="The Broad Institute Genome Sequencing Platform"/>
            <person name="Russ C."/>
            <person name="Cuomo C."/>
            <person name="Shea T."/>
            <person name="Young S.K."/>
            <person name="Zeng Q."/>
            <person name="Koehrsen M."/>
            <person name="Haas B."/>
            <person name="Borodovsky M."/>
            <person name="Guigo R."/>
            <person name="Alvarado L."/>
            <person name="Berlin A."/>
            <person name="Bochicchio J."/>
            <person name="Borenstein D."/>
            <person name="Chapman S."/>
            <person name="Chen Z."/>
            <person name="Engels R."/>
            <person name="Freedman E."/>
            <person name="Gellesch M."/>
            <person name="Goldberg J."/>
            <person name="Griggs A."/>
            <person name="Gujja S."/>
            <person name="Heiman D."/>
            <person name="Hepburn T."/>
            <person name="Howarth C."/>
            <person name="Jen D."/>
            <person name="Larson L."/>
            <person name="Lewis B."/>
            <person name="Mehta T."/>
            <person name="Park D."/>
            <person name="Pearson M."/>
            <person name="Roberts A."/>
            <person name="Saif S."/>
            <person name="Shenoy N."/>
            <person name="Sisk P."/>
            <person name="Stolte C."/>
            <person name="Sykes S."/>
            <person name="Thomson T."/>
            <person name="Walk T."/>
            <person name="White J."/>
            <person name="Yandava C."/>
            <person name="Burger G."/>
            <person name="Gray M.W."/>
            <person name="Holland P.W.H."/>
            <person name="King N."/>
            <person name="Lang F.B.F."/>
            <person name="Roger A.J."/>
            <person name="Ruiz-Trillo I."/>
            <person name="Lander E."/>
            <person name="Nusbaum C."/>
        </authorList>
    </citation>
    <scope>NUCLEOTIDE SEQUENCE [LARGE SCALE GENOMIC DNA]</scope>
    <source>
        <strain evidence="6 7">DAOM BR117</strain>
    </source>
</reference>
<dbReference type="SUPFAM" id="SSF51621">
    <property type="entry name" value="Phosphoenolpyruvate/pyruvate domain"/>
    <property type="match status" value="1"/>
</dbReference>
<dbReference type="GeneID" id="27684465"/>
<dbReference type="GO" id="GO:0000287">
    <property type="term" value="F:magnesium ion binding"/>
    <property type="evidence" value="ECO:0007669"/>
    <property type="project" value="TreeGrafter"/>
</dbReference>
<evidence type="ECO:0000259" key="5">
    <source>
        <dbReference type="Pfam" id="PF03328"/>
    </source>
</evidence>
<dbReference type="Pfam" id="PF13371">
    <property type="entry name" value="TPR_9"/>
    <property type="match status" value="1"/>
</dbReference>
<dbReference type="InParanoid" id="A0A0L0HUS1"/>
<name>A0A0L0HUS1_SPIPD</name>
<dbReference type="EMBL" id="KQ257450">
    <property type="protein sequence ID" value="KND05081.1"/>
    <property type="molecule type" value="Genomic_DNA"/>
</dbReference>
<evidence type="ECO:0000256" key="2">
    <source>
        <dbReference type="ARBA" id="ARBA00022723"/>
    </source>
</evidence>
<dbReference type="InterPro" id="IPR011990">
    <property type="entry name" value="TPR-like_helical_dom_sf"/>
</dbReference>
<feature type="repeat" description="TPR" evidence="4">
    <location>
        <begin position="105"/>
        <end position="138"/>
    </location>
</feature>
<dbReference type="GO" id="GO:0006107">
    <property type="term" value="P:oxaloacetate metabolic process"/>
    <property type="evidence" value="ECO:0007669"/>
    <property type="project" value="TreeGrafter"/>
</dbReference>
<dbReference type="GO" id="GO:0003824">
    <property type="term" value="F:catalytic activity"/>
    <property type="evidence" value="ECO:0007669"/>
    <property type="project" value="InterPro"/>
</dbReference>
<evidence type="ECO:0000313" key="7">
    <source>
        <dbReference type="Proteomes" id="UP000053201"/>
    </source>
</evidence>
<evidence type="ECO:0000313" key="6">
    <source>
        <dbReference type="EMBL" id="KND05081.1"/>
    </source>
</evidence>
<dbReference type="RefSeq" id="XP_016613120.1">
    <property type="nucleotide sequence ID" value="XM_016749085.1"/>
</dbReference>
<gene>
    <name evidence="6" type="ORF">SPPG_00756</name>
</gene>
<dbReference type="OrthoDB" id="1773at2759"/>
<proteinExistence type="predicted"/>
<dbReference type="InterPro" id="IPR005000">
    <property type="entry name" value="Aldolase/citrate-lyase_domain"/>
</dbReference>
<evidence type="ECO:0000256" key="4">
    <source>
        <dbReference type="PROSITE-ProRule" id="PRU00339"/>
    </source>
</evidence>
<dbReference type="Gene3D" id="3.20.20.60">
    <property type="entry name" value="Phosphoenolpyruvate-binding domains"/>
    <property type="match status" value="1"/>
</dbReference>
<dbReference type="InterPro" id="IPR040442">
    <property type="entry name" value="Pyrv_kinase-like_dom_sf"/>
</dbReference>
<dbReference type="PROSITE" id="PS50005">
    <property type="entry name" value="TPR"/>
    <property type="match status" value="2"/>
</dbReference>